<dbReference type="eggNOG" id="COG0614">
    <property type="taxonomic scope" value="Bacteria"/>
</dbReference>
<evidence type="ECO:0000259" key="6">
    <source>
        <dbReference type="PROSITE" id="PS50983"/>
    </source>
</evidence>
<dbReference type="Gene3D" id="3.40.50.1980">
    <property type="entry name" value="Nitrogenase molybdenum iron protein domain"/>
    <property type="match status" value="2"/>
</dbReference>
<dbReference type="KEGG" id="cad:Curi_c03910"/>
<keyword evidence="8" id="KW-1185">Reference proteome</keyword>
<keyword evidence="4 5" id="KW-0732">Signal</keyword>
<sequence>MKYAKRMILSFSLLLLVSVFITACNSKTVEKDNEISTQNESEKSKTRKYKDYMGHEVDIPASPKRVIFHGENFGDLLAIGVDAVGTGNVWIKDHIYEDRAKDVEDVGFPVNLEKVLELKPDLFVFAGSDEKVYEQLSKIAPTIVFDSFAPLEDRLSELGDILGKKQEADNWLKEYNKKLSHMWQQLIEDGTIQPGETATVLTYYPGNRLFIMGTTGLSQVLYSPQGFKPGDKIQKFLDEKKGFAEISLELLPEYAGDRIFVLNPETNLHDAKESTAKMINSQLWNDLPAVKNGHVYFIDIQKSNSDASTREWLLEEVPRMLKK</sequence>
<dbReference type="Proteomes" id="UP000006094">
    <property type="component" value="Chromosome"/>
</dbReference>
<dbReference type="OrthoDB" id="66025at2"/>
<dbReference type="Pfam" id="PF01497">
    <property type="entry name" value="Peripla_BP_2"/>
    <property type="match status" value="1"/>
</dbReference>
<dbReference type="PANTHER" id="PTHR30532">
    <property type="entry name" value="IRON III DICITRATE-BINDING PERIPLASMIC PROTEIN"/>
    <property type="match status" value="1"/>
</dbReference>
<evidence type="ECO:0000313" key="7">
    <source>
        <dbReference type="EMBL" id="AFS77466.1"/>
    </source>
</evidence>
<feature type="signal peptide" evidence="5">
    <location>
        <begin position="1"/>
        <end position="23"/>
    </location>
</feature>
<gene>
    <name evidence="7" type="primary">yxeB</name>
    <name evidence="7" type="ordered locus">Curi_c03910</name>
</gene>
<dbReference type="RefSeq" id="WP_014966603.1">
    <property type="nucleotide sequence ID" value="NC_018664.1"/>
</dbReference>
<accession>K0AYJ4</accession>
<dbReference type="InterPro" id="IPR051313">
    <property type="entry name" value="Bact_iron-sidero_bind"/>
</dbReference>
<comment type="similarity">
    <text evidence="2">Belongs to the bacterial solute-binding protein 8 family.</text>
</comment>
<reference evidence="7 8" key="1">
    <citation type="journal article" date="2012" name="PLoS ONE">
        <title>The purine-utilizing bacterium Clostridium acidurici 9a: a genome-guided metabolic reconsideration.</title>
        <authorList>
            <person name="Hartwich K."/>
            <person name="Poehlein A."/>
            <person name="Daniel R."/>
        </authorList>
    </citation>
    <scope>NUCLEOTIDE SEQUENCE [LARGE SCALE GENOMIC DNA]</scope>
    <source>
        <strain evidence="8">ATCC 7906 / DSM 604 / BCRC 14475 / CIP 104303 / KCTC 5404 / NCIMB 10678 / 9a</strain>
    </source>
</reference>
<dbReference type="PROSITE" id="PS51257">
    <property type="entry name" value="PROKAR_LIPOPROTEIN"/>
    <property type="match status" value="1"/>
</dbReference>
<comment type="subcellular location">
    <subcellularLocation>
        <location evidence="1">Cell envelope</location>
    </subcellularLocation>
</comment>
<dbReference type="PATRIC" id="fig|1128398.3.peg.405"/>
<dbReference type="AlphaFoldDB" id="K0AYJ4"/>
<dbReference type="PROSITE" id="PS50983">
    <property type="entry name" value="FE_B12_PBP"/>
    <property type="match status" value="1"/>
</dbReference>
<dbReference type="PANTHER" id="PTHR30532:SF26">
    <property type="entry name" value="IRON(3+)-HYDROXAMATE-BINDING PROTEIN FHUD"/>
    <property type="match status" value="1"/>
</dbReference>
<dbReference type="SUPFAM" id="SSF53807">
    <property type="entry name" value="Helical backbone' metal receptor"/>
    <property type="match status" value="1"/>
</dbReference>
<feature type="chain" id="PRO_5003829297" evidence="5">
    <location>
        <begin position="24"/>
        <end position="323"/>
    </location>
</feature>
<name>K0AYJ4_GOTA9</name>
<organism evidence="7 8">
    <name type="scientific">Gottschalkia acidurici (strain ATCC 7906 / DSM 604 / BCRC 14475 / CIP 104303 / KCTC 5404 / NCIMB 10678 / 9a)</name>
    <name type="common">Clostridium acidurici</name>
    <dbReference type="NCBI Taxonomy" id="1128398"/>
    <lineage>
        <taxon>Bacteria</taxon>
        <taxon>Bacillati</taxon>
        <taxon>Bacillota</taxon>
        <taxon>Tissierellia</taxon>
        <taxon>Tissierellales</taxon>
        <taxon>Gottschalkiaceae</taxon>
        <taxon>Gottschalkia</taxon>
    </lineage>
</organism>
<evidence type="ECO:0000256" key="3">
    <source>
        <dbReference type="ARBA" id="ARBA00022448"/>
    </source>
</evidence>
<dbReference type="InterPro" id="IPR002491">
    <property type="entry name" value="ABC_transptr_periplasmic_BD"/>
</dbReference>
<dbReference type="EMBL" id="CP003326">
    <property type="protein sequence ID" value="AFS77466.1"/>
    <property type="molecule type" value="Genomic_DNA"/>
</dbReference>
<evidence type="ECO:0000256" key="5">
    <source>
        <dbReference type="SAM" id="SignalP"/>
    </source>
</evidence>
<evidence type="ECO:0000256" key="4">
    <source>
        <dbReference type="ARBA" id="ARBA00022729"/>
    </source>
</evidence>
<protein>
    <submittedName>
        <fullName evidence="7">Iron(3+)-hydroxamate-binding protein YxeB</fullName>
    </submittedName>
</protein>
<dbReference type="GO" id="GO:1901678">
    <property type="term" value="P:iron coordination entity transport"/>
    <property type="evidence" value="ECO:0007669"/>
    <property type="project" value="UniProtKB-ARBA"/>
</dbReference>
<proteinExistence type="inferred from homology"/>
<feature type="domain" description="Fe/B12 periplasmic-binding" evidence="6">
    <location>
        <begin position="64"/>
        <end position="323"/>
    </location>
</feature>
<dbReference type="HOGENOM" id="CLU_038034_0_1_9"/>
<dbReference type="STRING" id="1128398.Curi_c03910"/>
<dbReference type="GO" id="GO:0030288">
    <property type="term" value="C:outer membrane-bounded periplasmic space"/>
    <property type="evidence" value="ECO:0007669"/>
    <property type="project" value="TreeGrafter"/>
</dbReference>
<evidence type="ECO:0000256" key="1">
    <source>
        <dbReference type="ARBA" id="ARBA00004196"/>
    </source>
</evidence>
<evidence type="ECO:0000256" key="2">
    <source>
        <dbReference type="ARBA" id="ARBA00008814"/>
    </source>
</evidence>
<evidence type="ECO:0000313" key="8">
    <source>
        <dbReference type="Proteomes" id="UP000006094"/>
    </source>
</evidence>
<keyword evidence="3" id="KW-0813">Transport</keyword>